<dbReference type="SUPFAM" id="SSF53474">
    <property type="entry name" value="alpha/beta-Hydrolases"/>
    <property type="match status" value="1"/>
</dbReference>
<organism evidence="2 3">
    <name type="scientific">Martelella alba</name>
    <dbReference type="NCBI Taxonomy" id="2590451"/>
    <lineage>
        <taxon>Bacteria</taxon>
        <taxon>Pseudomonadati</taxon>
        <taxon>Pseudomonadota</taxon>
        <taxon>Alphaproteobacteria</taxon>
        <taxon>Hyphomicrobiales</taxon>
        <taxon>Aurantimonadaceae</taxon>
        <taxon>Martelella</taxon>
    </lineage>
</organism>
<sequence length="261" mass="28567">MAMDLEYRIDGPVSAPVLVLSNSLGTTWTLWDAQFSSFIKRFRVLRYNTRGHGNSPLPAREMNLALLGQDVVDLLDHLNIPCASFCGVSLGGLTGLWLNLRYPQRFSQFVLANTALRIGNQEAWLTRARRVRAEGLSPVVATSAQRWFTEDYIRHKPGVVANMLEGLATLSPTGYAACCEVLARADLRADAADISRPVLMIAGQEDPVTTIADAQQVVDTVADAALCVLPASHLANIACAREFTRQTLNFLLRGETHGAHH</sequence>
<proteinExistence type="predicted"/>
<evidence type="ECO:0000259" key="1">
    <source>
        <dbReference type="Pfam" id="PF00561"/>
    </source>
</evidence>
<name>A0ABY2SU87_9HYPH</name>
<gene>
    <name evidence="2" type="ORF">FCN80_05580</name>
</gene>
<dbReference type="InterPro" id="IPR000073">
    <property type="entry name" value="AB_hydrolase_1"/>
</dbReference>
<evidence type="ECO:0000313" key="3">
    <source>
        <dbReference type="Proteomes" id="UP000305202"/>
    </source>
</evidence>
<dbReference type="InterPro" id="IPR050471">
    <property type="entry name" value="AB_hydrolase"/>
</dbReference>
<dbReference type="GO" id="GO:0016787">
    <property type="term" value="F:hydrolase activity"/>
    <property type="evidence" value="ECO:0007669"/>
    <property type="project" value="UniProtKB-KW"/>
</dbReference>
<dbReference type="InterPro" id="IPR029058">
    <property type="entry name" value="AB_hydrolase_fold"/>
</dbReference>
<accession>A0ABY2SU87</accession>
<keyword evidence="3" id="KW-1185">Reference proteome</keyword>
<dbReference type="PRINTS" id="PR00111">
    <property type="entry name" value="ABHYDROLASE"/>
</dbReference>
<evidence type="ECO:0000313" key="2">
    <source>
        <dbReference type="EMBL" id="TKI07904.1"/>
    </source>
</evidence>
<dbReference type="Proteomes" id="UP000305202">
    <property type="component" value="Unassembled WGS sequence"/>
</dbReference>
<dbReference type="Pfam" id="PF00561">
    <property type="entry name" value="Abhydrolase_1"/>
    <property type="match status" value="1"/>
</dbReference>
<dbReference type="EMBL" id="SZPQ01000003">
    <property type="protein sequence ID" value="TKI07904.1"/>
    <property type="molecule type" value="Genomic_DNA"/>
</dbReference>
<reference evidence="2 3" key="1">
    <citation type="submission" date="2019-04" db="EMBL/GenBank/DDBJ databases">
        <authorList>
            <person name="Li M."/>
            <person name="Gao C."/>
        </authorList>
    </citation>
    <scope>NUCLEOTIDE SEQUENCE [LARGE SCALE GENOMIC DNA]</scope>
    <source>
        <strain evidence="2 3">BGMRC 2031</strain>
    </source>
</reference>
<keyword evidence="2" id="KW-0378">Hydrolase</keyword>
<protein>
    <submittedName>
        <fullName evidence="2">Alpha/beta fold hydrolase</fullName>
    </submittedName>
</protein>
<comment type="caution">
    <text evidence="2">The sequence shown here is derived from an EMBL/GenBank/DDBJ whole genome shotgun (WGS) entry which is preliminary data.</text>
</comment>
<feature type="domain" description="AB hydrolase-1" evidence="1">
    <location>
        <begin position="16"/>
        <end position="220"/>
    </location>
</feature>
<dbReference type="PANTHER" id="PTHR43433">
    <property type="entry name" value="HYDROLASE, ALPHA/BETA FOLD FAMILY PROTEIN"/>
    <property type="match status" value="1"/>
</dbReference>
<dbReference type="Gene3D" id="3.40.50.1820">
    <property type="entry name" value="alpha/beta hydrolase"/>
    <property type="match status" value="1"/>
</dbReference>
<dbReference type="PANTHER" id="PTHR43433:SF5">
    <property type="entry name" value="AB HYDROLASE-1 DOMAIN-CONTAINING PROTEIN"/>
    <property type="match status" value="1"/>
</dbReference>